<evidence type="ECO:0000256" key="4">
    <source>
        <dbReference type="ARBA" id="ARBA00022475"/>
    </source>
</evidence>
<dbReference type="RefSeq" id="WP_182596255.1">
    <property type="nucleotide sequence ID" value="NZ_JACIVA010000046.1"/>
</dbReference>
<organism evidence="10 11">
    <name type="scientific">Limosilactobacillus rudii</name>
    <dbReference type="NCBI Taxonomy" id="2759755"/>
    <lineage>
        <taxon>Bacteria</taxon>
        <taxon>Bacillati</taxon>
        <taxon>Bacillota</taxon>
        <taxon>Bacilli</taxon>
        <taxon>Lactobacillales</taxon>
        <taxon>Lactobacillaceae</taxon>
        <taxon>Limosilactobacillus</taxon>
    </lineage>
</organism>
<protein>
    <recommendedName>
        <fullName evidence="9">Branched-chain amino acid transport system carrier protein</fullName>
    </recommendedName>
</protein>
<dbReference type="GO" id="GO:0005886">
    <property type="term" value="C:plasma membrane"/>
    <property type="evidence" value="ECO:0007669"/>
    <property type="project" value="UniProtKB-SubCell"/>
</dbReference>
<dbReference type="GO" id="GO:0015818">
    <property type="term" value="P:isoleucine transport"/>
    <property type="evidence" value="ECO:0007669"/>
    <property type="project" value="TreeGrafter"/>
</dbReference>
<evidence type="ECO:0000313" key="11">
    <source>
        <dbReference type="Proteomes" id="UP000517106"/>
    </source>
</evidence>
<dbReference type="GO" id="GO:0015190">
    <property type="term" value="F:L-leucine transmembrane transporter activity"/>
    <property type="evidence" value="ECO:0007669"/>
    <property type="project" value="TreeGrafter"/>
</dbReference>
<sequence>MNSIKTAGKTYLVIGSLIFGMLFGAGNLIFPVHLGQLAGSQWHLATIGFLLSGVFLPLFALLAISITHANGLYELALPNGKKFALIFLILVQIVIGPLCATPRTATVPYTIGIAPYLNHAMQGWGLLAYTGAFFLIVYFFAVREGKITEIIGKILNPIFLIMLFVIFLLAFIHPMGSTVTPRPTNGYVTHAFSNGFIQGYNTIDALAALVFGVTIITAVRQLGFKSQQSVSLATIKGGLIGILGIGVLYIGLIYLGTTSRHQFAIAANGGTTLNQIAHYYLGDFGNILLLTLATITCMTTAMGLVVAFAQDFHYRFPKISYKAFLRGNCLLSFLVANMGLDQIVAWSKPVLMFLYPLAIVLILLGIFSPLFKGASLIYRITTGITMIPALFDMVNAFPPVLRNTTISTSLIQFADKYFPLYQLGFSWVVFTIAGLIISVCIWYPLHRSCV</sequence>
<keyword evidence="7 9" id="KW-1133">Transmembrane helix</keyword>
<keyword evidence="3 9" id="KW-0813">Transport</keyword>
<feature type="transmembrane region" description="Helical" evidence="9">
    <location>
        <begin position="154"/>
        <end position="176"/>
    </location>
</feature>
<evidence type="ECO:0000256" key="8">
    <source>
        <dbReference type="ARBA" id="ARBA00023136"/>
    </source>
</evidence>
<dbReference type="Proteomes" id="UP000517106">
    <property type="component" value="Unassembled WGS sequence"/>
</dbReference>
<comment type="function">
    <text evidence="9">Component of the transport system for branched-chain amino acids.</text>
</comment>
<dbReference type="GO" id="GO:0005304">
    <property type="term" value="F:L-valine transmembrane transporter activity"/>
    <property type="evidence" value="ECO:0007669"/>
    <property type="project" value="TreeGrafter"/>
</dbReference>
<keyword evidence="4" id="KW-1003">Cell membrane</keyword>
<keyword evidence="6 9" id="KW-0029">Amino-acid transport</keyword>
<dbReference type="NCBIfam" id="TIGR00796">
    <property type="entry name" value="livcs"/>
    <property type="match status" value="1"/>
</dbReference>
<dbReference type="GO" id="GO:0015820">
    <property type="term" value="P:L-leucine transport"/>
    <property type="evidence" value="ECO:0007669"/>
    <property type="project" value="TreeGrafter"/>
</dbReference>
<feature type="transmembrane region" description="Helical" evidence="9">
    <location>
        <begin position="12"/>
        <end position="30"/>
    </location>
</feature>
<comment type="subcellular location">
    <subcellularLocation>
        <location evidence="1 9">Cell membrane</location>
        <topology evidence="1 9">Multi-pass membrane protein</topology>
    </subcellularLocation>
</comment>
<evidence type="ECO:0000256" key="6">
    <source>
        <dbReference type="ARBA" id="ARBA00022970"/>
    </source>
</evidence>
<gene>
    <name evidence="10" type="primary">brnQ</name>
    <name evidence="10" type="ORF">H5S09_06185</name>
</gene>
<dbReference type="PANTHER" id="PTHR30588:SF0">
    <property type="entry name" value="BRANCHED-CHAIN AMINO ACID PERMEASE BRNQ"/>
    <property type="match status" value="1"/>
</dbReference>
<comment type="caution">
    <text evidence="10">The sequence shown here is derived from an EMBL/GenBank/DDBJ whole genome shotgun (WGS) entry which is preliminary data.</text>
</comment>
<evidence type="ECO:0000256" key="9">
    <source>
        <dbReference type="RuleBase" id="RU362122"/>
    </source>
</evidence>
<evidence type="ECO:0000313" key="10">
    <source>
        <dbReference type="EMBL" id="MBB1097525.1"/>
    </source>
</evidence>
<dbReference type="GO" id="GO:0015188">
    <property type="term" value="F:L-isoleucine transmembrane transporter activity"/>
    <property type="evidence" value="ECO:0007669"/>
    <property type="project" value="TreeGrafter"/>
</dbReference>
<evidence type="ECO:0000256" key="2">
    <source>
        <dbReference type="ARBA" id="ARBA00008540"/>
    </source>
</evidence>
<feature type="transmembrane region" description="Helical" evidence="9">
    <location>
        <begin position="196"/>
        <end position="219"/>
    </location>
</feature>
<evidence type="ECO:0000256" key="5">
    <source>
        <dbReference type="ARBA" id="ARBA00022692"/>
    </source>
</evidence>
<evidence type="ECO:0000256" key="3">
    <source>
        <dbReference type="ARBA" id="ARBA00022448"/>
    </source>
</evidence>
<feature type="transmembrane region" description="Helical" evidence="9">
    <location>
        <begin position="123"/>
        <end position="142"/>
    </location>
</feature>
<name>A0A7W3UM16_9LACO</name>
<feature type="transmembrane region" description="Helical" evidence="9">
    <location>
        <begin position="421"/>
        <end position="445"/>
    </location>
</feature>
<keyword evidence="5 9" id="KW-0812">Transmembrane</keyword>
<evidence type="ECO:0000256" key="1">
    <source>
        <dbReference type="ARBA" id="ARBA00004651"/>
    </source>
</evidence>
<feature type="transmembrane region" description="Helical" evidence="9">
    <location>
        <begin position="42"/>
        <end position="62"/>
    </location>
</feature>
<feature type="transmembrane region" description="Helical" evidence="9">
    <location>
        <begin position="329"/>
        <end position="347"/>
    </location>
</feature>
<feature type="transmembrane region" description="Helical" evidence="9">
    <location>
        <begin position="353"/>
        <end position="371"/>
    </location>
</feature>
<feature type="transmembrane region" description="Helical" evidence="9">
    <location>
        <begin position="287"/>
        <end position="309"/>
    </location>
</feature>
<comment type="similarity">
    <text evidence="2 9">Belongs to the branched chain amino acid transporter family.</text>
</comment>
<dbReference type="EMBL" id="JACIVA010000046">
    <property type="protein sequence ID" value="MBB1097525.1"/>
    <property type="molecule type" value="Genomic_DNA"/>
</dbReference>
<dbReference type="AlphaFoldDB" id="A0A7W3UM16"/>
<proteinExistence type="inferred from homology"/>
<keyword evidence="11" id="KW-1185">Reference proteome</keyword>
<dbReference type="PANTHER" id="PTHR30588">
    <property type="entry name" value="BRANCHED-CHAIN AMINO ACID TRANSPORT SYSTEM 2 CARRIER PROTEIN"/>
    <property type="match status" value="1"/>
</dbReference>
<accession>A0A7W3UM16</accession>
<evidence type="ECO:0000256" key="7">
    <source>
        <dbReference type="ARBA" id="ARBA00022989"/>
    </source>
</evidence>
<feature type="transmembrane region" description="Helical" evidence="9">
    <location>
        <begin position="231"/>
        <end position="255"/>
    </location>
</feature>
<keyword evidence="8 9" id="KW-0472">Membrane</keyword>
<dbReference type="Pfam" id="PF05525">
    <property type="entry name" value="Branch_AA_trans"/>
    <property type="match status" value="1"/>
</dbReference>
<dbReference type="InterPro" id="IPR004685">
    <property type="entry name" value="Brnchd-chn_aa_trnsp_Livcs"/>
</dbReference>
<feature type="transmembrane region" description="Helical" evidence="9">
    <location>
        <begin position="383"/>
        <end position="401"/>
    </location>
</feature>
<feature type="transmembrane region" description="Helical" evidence="9">
    <location>
        <begin position="83"/>
        <end position="103"/>
    </location>
</feature>
<reference evidence="10 11" key="1">
    <citation type="submission" date="2020-07" db="EMBL/GenBank/DDBJ databases">
        <title>Description of Limosilactobacillus balticus sp. nov., Limosilactobacillus agrestis sp. nov., Limosilactobacillus albertensis sp. nov., Limosilactobacillus rudii sp. nov., Limosilactobacillus fastidiosus sp. nov., five novel Limosilactobacillus species isolated from the vertebrate gastrointestinal tract, and proposal of 6 subspecies of Limosilactobacillus reuteri adapted to the gastrointestinal tract of specific vertebrate hosts.</title>
        <authorList>
            <person name="Li F."/>
            <person name="Cheng C."/>
            <person name="Zheng J."/>
            <person name="Quevedo R.M."/>
            <person name="Li J."/>
            <person name="Roos S."/>
            <person name="Gaenzle M.G."/>
            <person name="Walter J."/>
        </authorList>
    </citation>
    <scope>NUCLEOTIDE SEQUENCE [LARGE SCALE GENOMIC DNA]</scope>
    <source>
        <strain evidence="10 11">STM2_1</strain>
    </source>
</reference>